<dbReference type="InterPro" id="IPR036397">
    <property type="entry name" value="RNaseH_sf"/>
</dbReference>
<evidence type="ECO:0008006" key="3">
    <source>
        <dbReference type="Google" id="ProtNLM"/>
    </source>
</evidence>
<dbReference type="PANTHER" id="PTHR11439">
    <property type="entry name" value="GAG-POL-RELATED RETROTRANSPOSON"/>
    <property type="match status" value="1"/>
</dbReference>
<reference evidence="1" key="1">
    <citation type="submission" date="2023-05" db="EMBL/GenBank/DDBJ databases">
        <authorList>
            <person name="Huff M."/>
        </authorList>
    </citation>
    <scope>NUCLEOTIDE SEQUENCE</scope>
</reference>
<organism evidence="1 2">
    <name type="scientific">Fraxinus pennsylvanica</name>
    <dbReference type="NCBI Taxonomy" id="56036"/>
    <lineage>
        <taxon>Eukaryota</taxon>
        <taxon>Viridiplantae</taxon>
        <taxon>Streptophyta</taxon>
        <taxon>Embryophyta</taxon>
        <taxon>Tracheophyta</taxon>
        <taxon>Spermatophyta</taxon>
        <taxon>Magnoliopsida</taxon>
        <taxon>eudicotyledons</taxon>
        <taxon>Gunneridae</taxon>
        <taxon>Pentapetalae</taxon>
        <taxon>asterids</taxon>
        <taxon>lamiids</taxon>
        <taxon>Lamiales</taxon>
        <taxon>Oleaceae</taxon>
        <taxon>Oleeae</taxon>
        <taxon>Fraxinus</taxon>
    </lineage>
</organism>
<dbReference type="Gene3D" id="3.30.420.10">
    <property type="entry name" value="Ribonuclease H-like superfamily/Ribonuclease H"/>
    <property type="match status" value="1"/>
</dbReference>
<proteinExistence type="predicted"/>
<gene>
    <name evidence="1" type="ORF">FPE_LOCUS30259</name>
</gene>
<dbReference type="SUPFAM" id="SSF53098">
    <property type="entry name" value="Ribonuclease H-like"/>
    <property type="match status" value="1"/>
</dbReference>
<keyword evidence="2" id="KW-1185">Reference proteome</keyword>
<sequence>MNRTLLERVRCMLTSSGLPKPFWGEAVKTASYLINKCPTKSLNYDTPDQIWNGKETAPTETDQNISTIQTELSPTDFNTGNEDQFEVEHETEQETIEPNLETEPDHHINPLEDYYLARDKTRREIRPLAKYSEPDFITALNIHGLFETGIQFKGFVDSDLAGNCDNRKSTSAYVFTVNNTRISWKSQLQKIIALSAIEAEYIAASDAVKEGIWLKNLLDEIGFSGNDATVYSDSQSAIYITRNPVFHDRTKYIDVKFHFIREIIEKEIIKIEKISTKCNPADMGTKILPLYKFRDCLNLLNIITD</sequence>
<dbReference type="GO" id="GO:0003676">
    <property type="term" value="F:nucleic acid binding"/>
    <property type="evidence" value="ECO:0007669"/>
    <property type="project" value="InterPro"/>
</dbReference>
<dbReference type="InterPro" id="IPR012337">
    <property type="entry name" value="RNaseH-like_sf"/>
</dbReference>
<evidence type="ECO:0000313" key="2">
    <source>
        <dbReference type="Proteomes" id="UP000834106"/>
    </source>
</evidence>
<protein>
    <recommendedName>
        <fullName evidence="3">Retrovirus-related Pol polyprotein from transposon TNT 1-94</fullName>
    </recommendedName>
</protein>
<name>A0AAD2E9Y4_9LAMI</name>
<dbReference type="PANTHER" id="PTHR11439:SF467">
    <property type="entry name" value="INTEGRASE CATALYTIC DOMAIN-CONTAINING PROTEIN"/>
    <property type="match status" value="1"/>
</dbReference>
<dbReference type="Proteomes" id="UP000834106">
    <property type="component" value="Chromosome 19"/>
</dbReference>
<accession>A0AAD2E9Y4</accession>
<evidence type="ECO:0000313" key="1">
    <source>
        <dbReference type="EMBL" id="CAI9782829.1"/>
    </source>
</evidence>
<dbReference type="AlphaFoldDB" id="A0AAD2E9Y4"/>
<dbReference type="CDD" id="cd09272">
    <property type="entry name" value="RNase_HI_RT_Ty1"/>
    <property type="match status" value="1"/>
</dbReference>
<dbReference type="EMBL" id="OU503054">
    <property type="protein sequence ID" value="CAI9782829.1"/>
    <property type="molecule type" value="Genomic_DNA"/>
</dbReference>